<evidence type="ECO:0000256" key="2">
    <source>
        <dbReference type="ARBA" id="ARBA00010156"/>
    </source>
</evidence>
<evidence type="ECO:0000256" key="10">
    <source>
        <dbReference type="ARBA" id="ARBA00023273"/>
    </source>
</evidence>
<dbReference type="EMBL" id="HG994580">
    <property type="protein sequence ID" value="CAF2765893.1"/>
    <property type="molecule type" value="Genomic_DNA"/>
</dbReference>
<dbReference type="InterPro" id="IPR001372">
    <property type="entry name" value="Dynein_light_chain_typ-1/2"/>
</dbReference>
<evidence type="ECO:0000256" key="13">
    <source>
        <dbReference type="SAM" id="MobiDB-lite"/>
    </source>
</evidence>
<evidence type="ECO:0000313" key="15">
    <source>
        <dbReference type="Proteomes" id="UP000675881"/>
    </source>
</evidence>
<reference evidence="14" key="1">
    <citation type="submission" date="2021-02" db="EMBL/GenBank/DDBJ databases">
        <authorList>
            <person name="Bekaert M."/>
        </authorList>
    </citation>
    <scope>NUCLEOTIDE SEQUENCE</scope>
    <source>
        <strain evidence="14">IoA-00</strain>
    </source>
</reference>
<dbReference type="Gene3D" id="3.30.740.10">
    <property type="entry name" value="Protein Inhibitor Of Neuronal Nitric Oxide Synthase"/>
    <property type="match status" value="1"/>
</dbReference>
<name>A0A7R8H097_LEPSM</name>
<evidence type="ECO:0000256" key="1">
    <source>
        <dbReference type="ARBA" id="ARBA00004430"/>
    </source>
</evidence>
<keyword evidence="7" id="KW-0969">Cilium</keyword>
<evidence type="ECO:0000256" key="7">
    <source>
        <dbReference type="ARBA" id="ARBA00023069"/>
    </source>
</evidence>
<evidence type="ECO:0000313" key="14">
    <source>
        <dbReference type="EMBL" id="CAF2765893.1"/>
    </source>
</evidence>
<dbReference type="FunFam" id="3.30.740.10:FF:000002">
    <property type="entry name" value="Dynein light chain"/>
    <property type="match status" value="1"/>
</dbReference>
<dbReference type="Proteomes" id="UP000675881">
    <property type="component" value="Chromosome 1"/>
</dbReference>
<dbReference type="GO" id="GO:0005874">
    <property type="term" value="C:microtubule"/>
    <property type="evidence" value="ECO:0007669"/>
    <property type="project" value="UniProtKB-KW"/>
</dbReference>
<comment type="subunit">
    <text evidence="3">Consists of at least two heavy chains and a number of intermediate and light chains.</text>
</comment>
<dbReference type="AlphaFoldDB" id="A0A7R8H097"/>
<evidence type="ECO:0000256" key="9">
    <source>
        <dbReference type="ARBA" id="ARBA00023212"/>
    </source>
</evidence>
<dbReference type="PANTHER" id="PTHR11886">
    <property type="entry name" value="DYNEIN LIGHT CHAIN"/>
    <property type="match status" value="1"/>
</dbReference>
<evidence type="ECO:0000256" key="3">
    <source>
        <dbReference type="ARBA" id="ARBA00011655"/>
    </source>
</evidence>
<dbReference type="GO" id="GO:0030286">
    <property type="term" value="C:dynein complex"/>
    <property type="evidence" value="ECO:0007669"/>
    <property type="project" value="UniProtKB-KW"/>
</dbReference>
<evidence type="ECO:0000256" key="11">
    <source>
        <dbReference type="ARBA" id="ARBA00057688"/>
    </source>
</evidence>
<dbReference type="InterPro" id="IPR037177">
    <property type="entry name" value="DLC_sf"/>
</dbReference>
<accession>A0A7R8H097</accession>
<dbReference type="OMA" id="CDMTDEM"/>
<comment type="similarity">
    <text evidence="2 12">Belongs to the dynein light chain family.</text>
</comment>
<feature type="compositionally biased region" description="Basic and acidic residues" evidence="13">
    <location>
        <begin position="1"/>
        <end position="18"/>
    </location>
</feature>
<comment type="subcellular location">
    <subcellularLocation>
        <location evidence="1">Cytoplasm</location>
        <location evidence="1">Cytoskeleton</location>
        <location evidence="1">Cilium axoneme</location>
    </subcellularLocation>
</comment>
<feature type="region of interest" description="Disordered" evidence="13">
    <location>
        <begin position="1"/>
        <end position="24"/>
    </location>
</feature>
<evidence type="ECO:0000256" key="5">
    <source>
        <dbReference type="ARBA" id="ARBA00022701"/>
    </source>
</evidence>
<evidence type="ECO:0000256" key="6">
    <source>
        <dbReference type="ARBA" id="ARBA00023017"/>
    </source>
</evidence>
<keyword evidence="15" id="KW-1185">Reference proteome</keyword>
<dbReference type="CDD" id="cd21453">
    <property type="entry name" value="DLC-like_DNAL4"/>
    <property type="match status" value="1"/>
</dbReference>
<keyword evidence="5 12" id="KW-0493">Microtubule</keyword>
<evidence type="ECO:0000256" key="12">
    <source>
        <dbReference type="RuleBase" id="RU365010"/>
    </source>
</evidence>
<keyword evidence="4 12" id="KW-0963">Cytoplasm</keyword>
<comment type="function">
    <text evidence="11">Force generating protein of respiratory cilia. Produces force towards the minus ends of microtubules. Dynein has ATPase activity.</text>
</comment>
<keyword evidence="6 12" id="KW-0243">Dynein</keyword>
<dbReference type="PANTHER" id="PTHR11886:SF2">
    <property type="entry name" value="DYNEIN AXONEMAL LIGHT CHAIN 4"/>
    <property type="match status" value="1"/>
</dbReference>
<sequence>MSSLDAKTKRSPMDKKSDLLQTNTEIEASRRNIYTYPMIKRSDMNEDMQNEVLETCVNACERHSVNNETAAKQIKESLDRKFGASWHVVVGEGFGFEVSYELKNLMYMFFAGNLAICCWKCS</sequence>
<keyword evidence="9 12" id="KW-0206">Cytoskeleton</keyword>
<dbReference type="OrthoDB" id="6506078at2759"/>
<dbReference type="SUPFAM" id="SSF54648">
    <property type="entry name" value="DLC"/>
    <property type="match status" value="1"/>
</dbReference>
<proteinExistence type="inferred from homology"/>
<dbReference type="Pfam" id="PF01221">
    <property type="entry name" value="Dynein_light"/>
    <property type="match status" value="1"/>
</dbReference>
<keyword evidence="8 12" id="KW-0505">Motor protein</keyword>
<dbReference type="GO" id="GO:0007017">
    <property type="term" value="P:microtubule-based process"/>
    <property type="evidence" value="ECO:0007669"/>
    <property type="project" value="InterPro"/>
</dbReference>
<dbReference type="SMART" id="SM01375">
    <property type="entry name" value="Dynein_light"/>
    <property type="match status" value="1"/>
</dbReference>
<evidence type="ECO:0000256" key="4">
    <source>
        <dbReference type="ARBA" id="ARBA00022490"/>
    </source>
</evidence>
<protein>
    <recommendedName>
        <fullName evidence="12">Dynein light chain</fullName>
    </recommendedName>
</protein>
<keyword evidence="10" id="KW-0966">Cell projection</keyword>
<organism evidence="14 15">
    <name type="scientific">Lepeophtheirus salmonis</name>
    <name type="common">Salmon louse</name>
    <name type="synonym">Caligus salmonis</name>
    <dbReference type="NCBI Taxonomy" id="72036"/>
    <lineage>
        <taxon>Eukaryota</taxon>
        <taxon>Metazoa</taxon>
        <taxon>Ecdysozoa</taxon>
        <taxon>Arthropoda</taxon>
        <taxon>Crustacea</taxon>
        <taxon>Multicrustacea</taxon>
        <taxon>Hexanauplia</taxon>
        <taxon>Copepoda</taxon>
        <taxon>Siphonostomatoida</taxon>
        <taxon>Caligidae</taxon>
        <taxon>Lepeophtheirus</taxon>
    </lineage>
</organism>
<evidence type="ECO:0000256" key="8">
    <source>
        <dbReference type="ARBA" id="ARBA00023175"/>
    </source>
</evidence>
<gene>
    <name evidence="14" type="ORF">LSAA_1479</name>
</gene>
<dbReference type="GO" id="GO:0005930">
    <property type="term" value="C:axoneme"/>
    <property type="evidence" value="ECO:0007669"/>
    <property type="project" value="UniProtKB-SubCell"/>
</dbReference>